<evidence type="ECO:0000313" key="1">
    <source>
        <dbReference type="EMBL" id="KTW25876.1"/>
    </source>
</evidence>
<keyword evidence="2" id="KW-1185">Reference proteome</keyword>
<protein>
    <submittedName>
        <fullName evidence="1">Uncharacterized protein</fullName>
    </submittedName>
</protein>
<evidence type="ECO:0000313" key="2">
    <source>
        <dbReference type="Proteomes" id="UP000054454"/>
    </source>
</evidence>
<dbReference type="Proteomes" id="UP000054454">
    <property type="component" value="Unassembled WGS sequence"/>
</dbReference>
<comment type="caution">
    <text evidence="1">The sequence shown here is derived from an EMBL/GenBank/DDBJ whole genome shotgun (WGS) entry which is preliminary data.</text>
</comment>
<dbReference type="VEuPathDB" id="FungiDB:T552_03150"/>
<proteinExistence type="predicted"/>
<gene>
    <name evidence="1" type="ORF">T552_03150</name>
</gene>
<name>A0A0W4ZBR2_PNEC8</name>
<dbReference type="OrthoDB" id="5390170at2759"/>
<dbReference type="GeneID" id="28937867"/>
<organism evidence="1 2">
    <name type="scientific">Pneumocystis carinii (strain B80)</name>
    <name type="common">Rat pneumocystis pneumonia agent</name>
    <name type="synonym">Pneumocystis carinii f. sp. carinii</name>
    <dbReference type="NCBI Taxonomy" id="1408658"/>
    <lineage>
        <taxon>Eukaryota</taxon>
        <taxon>Fungi</taxon>
        <taxon>Dikarya</taxon>
        <taxon>Ascomycota</taxon>
        <taxon>Taphrinomycotina</taxon>
        <taxon>Pneumocystomycetes</taxon>
        <taxon>Pneumocystaceae</taxon>
        <taxon>Pneumocystis</taxon>
    </lineage>
</organism>
<dbReference type="AlphaFoldDB" id="A0A0W4ZBR2"/>
<reference evidence="2" key="1">
    <citation type="journal article" date="2016" name="Nat. Commun.">
        <title>Genome analysis of three Pneumocystis species reveals adaptation mechanisms to life exclusively in mammalian hosts.</title>
        <authorList>
            <person name="Ma L."/>
            <person name="Chen Z."/>
            <person name="Huang D.W."/>
            <person name="Kutty G."/>
            <person name="Ishihara M."/>
            <person name="Wang H."/>
            <person name="Abouelleil A."/>
            <person name="Bishop L."/>
            <person name="Davey E."/>
            <person name="Deng R."/>
            <person name="Deng X."/>
            <person name="Fan L."/>
            <person name="Fantoni G."/>
            <person name="Fitzgerald M."/>
            <person name="Gogineni E."/>
            <person name="Goldberg J.M."/>
            <person name="Handley G."/>
            <person name="Hu X."/>
            <person name="Huber C."/>
            <person name="Jiao X."/>
            <person name="Jones K."/>
            <person name="Levin J.Z."/>
            <person name="Liu Y."/>
            <person name="Macdonald P."/>
            <person name="Melnikov A."/>
            <person name="Raley C."/>
            <person name="Sassi M."/>
            <person name="Sherman B.T."/>
            <person name="Song X."/>
            <person name="Sykes S."/>
            <person name="Tran B."/>
            <person name="Walsh L."/>
            <person name="Xia Y."/>
            <person name="Yang J."/>
            <person name="Young S."/>
            <person name="Zeng Q."/>
            <person name="Zheng X."/>
            <person name="Stephens R."/>
            <person name="Nusbaum C."/>
            <person name="Birren B.W."/>
            <person name="Azadi P."/>
            <person name="Lempicki R.A."/>
            <person name="Cuomo C.A."/>
            <person name="Kovacs J.A."/>
        </authorList>
    </citation>
    <scope>NUCLEOTIDE SEQUENCE [LARGE SCALE GENOMIC DNA]</scope>
    <source>
        <strain evidence="2">B80</strain>
    </source>
</reference>
<accession>A0A0W4ZBR2</accession>
<dbReference type="EMBL" id="LFVZ01000015">
    <property type="protein sequence ID" value="KTW25876.1"/>
    <property type="molecule type" value="Genomic_DNA"/>
</dbReference>
<dbReference type="RefSeq" id="XP_018224456.1">
    <property type="nucleotide sequence ID" value="XM_018371664.1"/>
</dbReference>
<sequence length="315" mass="37156">MTEETISPFKFIVKYKHEDKKIRKLHSKSFKTLVKSESNTDCISKDLKKLKFLSVHNTPLIHKKSENLNKFLHIQKFKNNGSLLCNKEESKQNNSTIKRQRIIYDDNIQFDDKEFPIISTNANNNYIKEKIKKPFITYNSNKIVEKCTNYNFLSYIFSNFKPNVNTKPACLFAKTLMSSSSNNTTNKENSLLLDWSPSKKKNTPFLEKGLAKTVLDWIIEYQLQNTLHNYSNTKIKEYTFVITETKKDTNMNNIYFYGYEESAKIIEILFLLTEKYLEQNKINEGTLLLLHEPITRFQNIFPQNIIICINWNHKN</sequence>